<evidence type="ECO:0000313" key="3">
    <source>
        <dbReference type="Proteomes" id="UP000233556"/>
    </source>
</evidence>
<dbReference type="GO" id="GO:0031012">
    <property type="term" value="C:extracellular matrix"/>
    <property type="evidence" value="ECO:0007669"/>
    <property type="project" value="TreeGrafter"/>
</dbReference>
<dbReference type="GO" id="GO:0003964">
    <property type="term" value="F:RNA-directed DNA polymerase activity"/>
    <property type="evidence" value="ECO:0007669"/>
    <property type="project" value="UniProtKB-KW"/>
</dbReference>
<accession>A0A2I0U6E8</accession>
<proteinExistence type="predicted"/>
<evidence type="ECO:0000313" key="2">
    <source>
        <dbReference type="EMBL" id="PKU41599.1"/>
    </source>
</evidence>
<reference evidence="3" key="2">
    <citation type="submission" date="2017-12" db="EMBL/GenBank/DDBJ databases">
        <title>Genome sequence of the Bar-tailed Godwit (Limosa lapponica baueri).</title>
        <authorList>
            <person name="Lima N.C.B."/>
            <person name="Parody-Merino A.M."/>
            <person name="Battley P.F."/>
            <person name="Fidler A.E."/>
            <person name="Prosdocimi F."/>
        </authorList>
    </citation>
    <scope>NUCLEOTIDE SEQUENCE [LARGE SCALE GENOMIC DNA]</scope>
</reference>
<dbReference type="GO" id="GO:0061343">
    <property type="term" value="P:cell adhesion involved in heart morphogenesis"/>
    <property type="evidence" value="ECO:0007669"/>
    <property type="project" value="TreeGrafter"/>
</dbReference>
<dbReference type="OrthoDB" id="416454at2759"/>
<organism evidence="2 3">
    <name type="scientific">Limosa lapponica baueri</name>
    <dbReference type="NCBI Taxonomy" id="1758121"/>
    <lineage>
        <taxon>Eukaryota</taxon>
        <taxon>Metazoa</taxon>
        <taxon>Chordata</taxon>
        <taxon>Craniata</taxon>
        <taxon>Vertebrata</taxon>
        <taxon>Euteleostomi</taxon>
        <taxon>Archelosauria</taxon>
        <taxon>Archosauria</taxon>
        <taxon>Dinosauria</taxon>
        <taxon>Saurischia</taxon>
        <taxon>Theropoda</taxon>
        <taxon>Coelurosauria</taxon>
        <taxon>Aves</taxon>
        <taxon>Neognathae</taxon>
        <taxon>Neoaves</taxon>
        <taxon>Charadriiformes</taxon>
        <taxon>Scolopacidae</taxon>
        <taxon>Limosa</taxon>
    </lineage>
</organism>
<protein>
    <submittedName>
        <fullName evidence="2">Rna-directed dna polymerase from mobile element jockey-like</fullName>
    </submittedName>
</protein>
<keyword evidence="3" id="KW-1185">Reference proteome</keyword>
<dbReference type="PANTHER" id="PTHR33395">
    <property type="entry name" value="TRANSCRIPTASE, PUTATIVE-RELATED-RELATED"/>
    <property type="match status" value="1"/>
</dbReference>
<feature type="region of interest" description="Disordered" evidence="1">
    <location>
        <begin position="18"/>
        <end position="42"/>
    </location>
</feature>
<dbReference type="PANTHER" id="PTHR33395:SF22">
    <property type="entry name" value="REVERSE TRANSCRIPTASE DOMAIN-CONTAINING PROTEIN"/>
    <property type="match status" value="1"/>
</dbReference>
<gene>
    <name evidence="2" type="ORF">llap_8098</name>
</gene>
<name>A0A2I0U6E8_LIMLA</name>
<sequence>MPCCGKLTLAVQLECKPAPSRGMNHNKKRTKENLHPSDEGSNILTKDEEKAEVLNIFFASVFSSRVDCSPSTQTPELVDRGGEQNVIQREVVKDLLHHLDIHKPMGPDGIQPRVLRELAEMLSKPLSIIYQQSWQTGEVPVDWRIANAMPIHKKGWKNDLGNYRPVSLTSVPGKVMEQLNLSAIMQHMKDNQTMRPSQHGFMKPRSCLTNLISFYDKATPLVDEGWMWLWMFSTWTLVKPLTPFPTAFSWRNCLLTAGWEYSSPG</sequence>
<reference evidence="3" key="1">
    <citation type="submission" date="2017-11" db="EMBL/GenBank/DDBJ databases">
        <authorList>
            <person name="Lima N.C."/>
            <person name="Parody-Merino A.M."/>
            <person name="Battley P.F."/>
            <person name="Fidler A.E."/>
            <person name="Prosdocimi F."/>
        </authorList>
    </citation>
    <scope>NUCLEOTIDE SEQUENCE [LARGE SCALE GENOMIC DNA]</scope>
</reference>
<keyword evidence="2" id="KW-0695">RNA-directed DNA polymerase</keyword>
<keyword evidence="2" id="KW-0808">Transferase</keyword>
<dbReference type="AlphaFoldDB" id="A0A2I0U6E8"/>
<evidence type="ECO:0000256" key="1">
    <source>
        <dbReference type="SAM" id="MobiDB-lite"/>
    </source>
</evidence>
<dbReference type="Proteomes" id="UP000233556">
    <property type="component" value="Unassembled WGS sequence"/>
</dbReference>
<dbReference type="EMBL" id="KZ506098">
    <property type="protein sequence ID" value="PKU41599.1"/>
    <property type="molecule type" value="Genomic_DNA"/>
</dbReference>
<keyword evidence="2" id="KW-0548">Nucleotidyltransferase</keyword>
<dbReference type="GO" id="GO:0007508">
    <property type="term" value="P:larval heart development"/>
    <property type="evidence" value="ECO:0007669"/>
    <property type="project" value="TreeGrafter"/>
</dbReference>